<protein>
    <submittedName>
        <fullName evidence="1">Integrase catalytic domain-containing protein</fullName>
    </submittedName>
</protein>
<evidence type="ECO:0000313" key="1">
    <source>
        <dbReference type="EMBL" id="KAH9751400.1"/>
    </source>
</evidence>
<proteinExistence type="predicted"/>
<comment type="caution">
    <text evidence="1">The sequence shown here is derived from an EMBL/GenBank/DDBJ whole genome shotgun (WGS) entry which is preliminary data.</text>
</comment>
<reference evidence="2" key="1">
    <citation type="journal article" date="2023" name="Hortic. Res.">
        <title>A chromosome-level phased genome enabling allele-level studies in sweet orange: a case study on citrus Huanglongbing tolerance.</title>
        <authorList>
            <person name="Wu B."/>
            <person name="Yu Q."/>
            <person name="Deng Z."/>
            <person name="Duan Y."/>
            <person name="Luo F."/>
            <person name="Gmitter F. Jr."/>
        </authorList>
    </citation>
    <scope>NUCLEOTIDE SEQUENCE [LARGE SCALE GENOMIC DNA]</scope>
    <source>
        <strain evidence="2">cv. Valencia</strain>
    </source>
</reference>
<accession>A0ACB8KAG8</accession>
<dbReference type="EMBL" id="CM039174">
    <property type="protein sequence ID" value="KAH9751400.1"/>
    <property type="molecule type" value="Genomic_DNA"/>
</dbReference>
<name>A0ACB8KAG8_CITSI</name>
<dbReference type="Proteomes" id="UP000829398">
    <property type="component" value="Chromosome 5"/>
</dbReference>
<gene>
    <name evidence="1" type="ORF">KPL71_014284</name>
</gene>
<evidence type="ECO:0000313" key="2">
    <source>
        <dbReference type="Proteomes" id="UP000829398"/>
    </source>
</evidence>
<sequence length="502" mass="57148">MRTGKVIGTDKEIDGLYYFESESASSNVVNSNTHKSLFPSVSEDSSQPMAPNIYLNVPEPQEHISSEMPKSSSSSVDHPNPNKSQPLSSPIETPFECVQDRDYELKVYSRRNKIQPPQLHQSPLSSAENLENKAFVTGLLSFDSVPRNIHEALMIPKWREVVYEEMRALQKNDAWQLVNHPPEKKPVGCKWVFTTKHKADGTVERYKARLMAKGFTQTYGINYQETIAPVAKMNSIRVLLSLAANLDWDLEQLDVKNAFLHGDLEDEVYMELPPGFEDIFGKKKVCKLKKSLYGLKQSPRPCVVSQFMHSLCEVHMEVVMKILRYLKRSPGKGLLFSKNHHLQVEAYADVDWAGSISDRRSTSRYYTFVGGNLVTWKSKKQPVLGRSSAEVEFRAMAQGICELIWLKIFLMELHMVQKETMRLYCDNKAAISIAHNPVQHDRTKHIAMDKHFIKEKIESGQICIPYVTSRKQLANVLTKGLPRPNFISCVSKLGMIDIFEPA</sequence>
<organism evidence="1 2">
    <name type="scientific">Citrus sinensis</name>
    <name type="common">Sweet orange</name>
    <name type="synonym">Citrus aurantium var. sinensis</name>
    <dbReference type="NCBI Taxonomy" id="2711"/>
    <lineage>
        <taxon>Eukaryota</taxon>
        <taxon>Viridiplantae</taxon>
        <taxon>Streptophyta</taxon>
        <taxon>Embryophyta</taxon>
        <taxon>Tracheophyta</taxon>
        <taxon>Spermatophyta</taxon>
        <taxon>Magnoliopsida</taxon>
        <taxon>eudicotyledons</taxon>
        <taxon>Gunneridae</taxon>
        <taxon>Pentapetalae</taxon>
        <taxon>rosids</taxon>
        <taxon>malvids</taxon>
        <taxon>Sapindales</taxon>
        <taxon>Rutaceae</taxon>
        <taxon>Aurantioideae</taxon>
        <taxon>Citrus</taxon>
    </lineage>
</organism>
<keyword evidence="2" id="KW-1185">Reference proteome</keyword>